<keyword evidence="3" id="KW-1185">Reference proteome</keyword>
<dbReference type="Proteomes" id="UP001189429">
    <property type="component" value="Unassembled WGS sequence"/>
</dbReference>
<dbReference type="SMART" id="SM00239">
    <property type="entry name" value="C2"/>
    <property type="match status" value="1"/>
</dbReference>
<sequence>MLCGDDSSFNRIFLAWRRVRYWVCSFSINQWSIEEELGGMTIESTPFYNALWSTSCNGTVMVIQETAEPLKRVWCLFEVLQTLNRLDKSNAARFEGLHFTTRSGVLNAGTAPVDTVLKIGAHVSDVYFEHARATEQKDQDLINREVQAKGGFAVLNRFVRNAVWDVVLESKGKLETSILEIGSRLRVSTVESGEELQKFGRVIGVTILGASGLREANSMTVAMPYCICRVLGNTAVKPVRTGTDCNTLAPQWNSGPFYFEARQVVGRVLEFSVVDDSCQFSESGAVEQDDLLCSASLPFDRLWPSGFSGELPLQGRSAAPGAALTVRVLEGGPGEQTARDDWPEL</sequence>
<organism evidence="2 3">
    <name type="scientific">Prorocentrum cordatum</name>
    <dbReference type="NCBI Taxonomy" id="2364126"/>
    <lineage>
        <taxon>Eukaryota</taxon>
        <taxon>Sar</taxon>
        <taxon>Alveolata</taxon>
        <taxon>Dinophyceae</taxon>
        <taxon>Prorocentrales</taxon>
        <taxon>Prorocentraceae</taxon>
        <taxon>Prorocentrum</taxon>
    </lineage>
</organism>
<protein>
    <recommendedName>
        <fullName evidence="1">C2 domain-containing protein</fullName>
    </recommendedName>
</protein>
<evidence type="ECO:0000313" key="3">
    <source>
        <dbReference type="Proteomes" id="UP001189429"/>
    </source>
</evidence>
<gene>
    <name evidence="2" type="ORF">PCOR1329_LOCUS59703</name>
</gene>
<accession>A0ABN9VR04</accession>
<dbReference type="EMBL" id="CAUYUJ010017453">
    <property type="protein sequence ID" value="CAK0874936.1"/>
    <property type="molecule type" value="Genomic_DNA"/>
</dbReference>
<proteinExistence type="predicted"/>
<dbReference type="InterPro" id="IPR000008">
    <property type="entry name" value="C2_dom"/>
</dbReference>
<dbReference type="InterPro" id="IPR035892">
    <property type="entry name" value="C2_domain_sf"/>
</dbReference>
<evidence type="ECO:0000259" key="1">
    <source>
        <dbReference type="PROSITE" id="PS50004"/>
    </source>
</evidence>
<dbReference type="Gene3D" id="2.60.40.150">
    <property type="entry name" value="C2 domain"/>
    <property type="match status" value="1"/>
</dbReference>
<comment type="caution">
    <text evidence="2">The sequence shown here is derived from an EMBL/GenBank/DDBJ whole genome shotgun (WGS) entry which is preliminary data.</text>
</comment>
<dbReference type="Pfam" id="PF00168">
    <property type="entry name" value="C2"/>
    <property type="match status" value="1"/>
</dbReference>
<evidence type="ECO:0000313" key="2">
    <source>
        <dbReference type="EMBL" id="CAK0874936.1"/>
    </source>
</evidence>
<dbReference type="CDD" id="cd00030">
    <property type="entry name" value="C2"/>
    <property type="match status" value="1"/>
</dbReference>
<dbReference type="PROSITE" id="PS50004">
    <property type="entry name" value="C2"/>
    <property type="match status" value="1"/>
</dbReference>
<feature type="domain" description="C2" evidence="1">
    <location>
        <begin position="181"/>
        <end position="313"/>
    </location>
</feature>
<dbReference type="SUPFAM" id="SSF49562">
    <property type="entry name" value="C2 domain (Calcium/lipid-binding domain, CaLB)"/>
    <property type="match status" value="1"/>
</dbReference>
<name>A0ABN9VR04_9DINO</name>
<reference evidence="2" key="1">
    <citation type="submission" date="2023-10" db="EMBL/GenBank/DDBJ databases">
        <authorList>
            <person name="Chen Y."/>
            <person name="Shah S."/>
            <person name="Dougan E. K."/>
            <person name="Thang M."/>
            <person name="Chan C."/>
        </authorList>
    </citation>
    <scope>NUCLEOTIDE SEQUENCE [LARGE SCALE GENOMIC DNA]</scope>
</reference>